<accession>A0A438JSP3</accession>
<dbReference type="Proteomes" id="UP000288805">
    <property type="component" value="Unassembled WGS sequence"/>
</dbReference>
<evidence type="ECO:0000256" key="1">
    <source>
        <dbReference type="SAM" id="MobiDB-lite"/>
    </source>
</evidence>
<dbReference type="EMBL" id="QGNW01000029">
    <property type="protein sequence ID" value="RVX11982.1"/>
    <property type="molecule type" value="Genomic_DNA"/>
</dbReference>
<dbReference type="AlphaFoldDB" id="A0A438JSP3"/>
<reference evidence="2 3" key="1">
    <citation type="journal article" date="2018" name="PLoS Genet.">
        <title>Population sequencing reveals clonal diversity and ancestral inbreeding in the grapevine cultivar Chardonnay.</title>
        <authorList>
            <person name="Roach M.J."/>
            <person name="Johnson D.L."/>
            <person name="Bohlmann J."/>
            <person name="van Vuuren H.J."/>
            <person name="Jones S.J."/>
            <person name="Pretorius I.S."/>
            <person name="Schmidt S.A."/>
            <person name="Borneman A.R."/>
        </authorList>
    </citation>
    <scope>NUCLEOTIDE SEQUENCE [LARGE SCALE GENOMIC DNA]</scope>
    <source>
        <strain evidence="3">cv. Chardonnay</strain>
        <tissue evidence="2">Leaf</tissue>
    </source>
</reference>
<organism evidence="2 3">
    <name type="scientific">Vitis vinifera</name>
    <name type="common">Grape</name>
    <dbReference type="NCBI Taxonomy" id="29760"/>
    <lineage>
        <taxon>Eukaryota</taxon>
        <taxon>Viridiplantae</taxon>
        <taxon>Streptophyta</taxon>
        <taxon>Embryophyta</taxon>
        <taxon>Tracheophyta</taxon>
        <taxon>Spermatophyta</taxon>
        <taxon>Magnoliopsida</taxon>
        <taxon>eudicotyledons</taxon>
        <taxon>Gunneridae</taxon>
        <taxon>Pentapetalae</taxon>
        <taxon>rosids</taxon>
        <taxon>Vitales</taxon>
        <taxon>Vitaceae</taxon>
        <taxon>Viteae</taxon>
        <taxon>Vitis</taxon>
    </lineage>
</organism>
<comment type="caution">
    <text evidence="2">The sequence shown here is derived from an EMBL/GenBank/DDBJ whole genome shotgun (WGS) entry which is preliminary data.</text>
</comment>
<feature type="region of interest" description="Disordered" evidence="1">
    <location>
        <begin position="1"/>
        <end position="23"/>
    </location>
</feature>
<feature type="compositionally biased region" description="Low complexity" evidence="1">
    <location>
        <begin position="10"/>
        <end position="20"/>
    </location>
</feature>
<gene>
    <name evidence="2" type="ORF">CK203_009517</name>
</gene>
<evidence type="ECO:0000313" key="3">
    <source>
        <dbReference type="Proteomes" id="UP000288805"/>
    </source>
</evidence>
<proteinExistence type="predicted"/>
<evidence type="ECO:0000313" key="2">
    <source>
        <dbReference type="EMBL" id="RVX11982.1"/>
    </source>
</evidence>
<name>A0A438JSP3_VITVI</name>
<sequence>MADSHEYPTSKKSSQISFSSGERAKCRGSESESESESVQSVYICICDFLEAITGFKERDVFSSLRSGSFMDFSGDTIDILRLPGDCWIYSTRKGGSWSDLIRWHSSPLSLQWLIISSFAGWAPWCWGLDELRITNSMCSLPSYAFYCLFESTGPRLAISDRGLELLSATFIFSFLVSYNVIVHYSEDLSLGCFPLFKNCLIPVINSNDAWFM</sequence>
<protein>
    <submittedName>
        <fullName evidence="2">Uncharacterized protein</fullName>
    </submittedName>
</protein>